<sequence length="163" mass="16689">MSAAGSTGAAAPPAAFASPDAVVDAVGTVLGPGEWFTIDQARIDAFADATDDHQWIHVDVARANAGPFGAPIAHGFLTLSLLTALATPLLEVGGLAMGVNYGFERVRFLQPVTAGSRVRAAGTIAAAERTGTGVRITQDLTVEIEGSDRPALVAQWVTLLVPA</sequence>
<dbReference type="RefSeq" id="WP_350348967.1">
    <property type="nucleotide sequence ID" value="NZ_CP158374.1"/>
</dbReference>
<dbReference type="Pfam" id="PF01575">
    <property type="entry name" value="MaoC_dehydratas"/>
    <property type="match status" value="1"/>
</dbReference>
<gene>
    <name evidence="3" type="ORF">ABIQ69_03220</name>
</gene>
<dbReference type="PANTHER" id="PTHR42993">
    <property type="entry name" value="MAOC-LIKE DEHYDRATASE DOMAIN-CONTAINING PROTEIN"/>
    <property type="match status" value="1"/>
</dbReference>
<protein>
    <submittedName>
        <fullName evidence="3">MaoC family dehydratase</fullName>
    </submittedName>
</protein>
<dbReference type="InterPro" id="IPR029069">
    <property type="entry name" value="HotDog_dom_sf"/>
</dbReference>
<dbReference type="InterPro" id="IPR002539">
    <property type="entry name" value="MaoC-like_dom"/>
</dbReference>
<dbReference type="AlphaFoldDB" id="A0AAU7W8J8"/>
<dbReference type="InterPro" id="IPR039375">
    <property type="entry name" value="NodN-like"/>
</dbReference>
<evidence type="ECO:0000313" key="3">
    <source>
        <dbReference type="EMBL" id="XBX82951.1"/>
    </source>
</evidence>
<comment type="similarity">
    <text evidence="1">Belongs to the enoyl-CoA hydratase/isomerase family.</text>
</comment>
<feature type="domain" description="MaoC-like" evidence="2">
    <location>
        <begin position="25"/>
        <end position="126"/>
    </location>
</feature>
<reference evidence="3" key="1">
    <citation type="submission" date="2024-05" db="EMBL/GenBank/DDBJ databases">
        <authorList>
            <person name="Yu L."/>
        </authorList>
    </citation>
    <scope>NUCLEOTIDE SEQUENCE</scope>
    <source>
        <strain evidence="3">G08B096</strain>
    </source>
</reference>
<accession>A0AAU7W8J8</accession>
<dbReference type="SUPFAM" id="SSF54637">
    <property type="entry name" value="Thioesterase/thiol ester dehydrase-isomerase"/>
    <property type="match status" value="1"/>
</dbReference>
<dbReference type="PANTHER" id="PTHR42993:SF1">
    <property type="entry name" value="MAOC-LIKE DEHYDRATASE DOMAIN-CONTAINING PROTEIN"/>
    <property type="match status" value="1"/>
</dbReference>
<dbReference type="Gene3D" id="3.10.129.10">
    <property type="entry name" value="Hotdog Thioesterase"/>
    <property type="match status" value="1"/>
</dbReference>
<evidence type="ECO:0000259" key="2">
    <source>
        <dbReference type="Pfam" id="PF01575"/>
    </source>
</evidence>
<dbReference type="CDD" id="cd03450">
    <property type="entry name" value="NodN"/>
    <property type="match status" value="1"/>
</dbReference>
<name>A0AAU7W8J8_9MICO</name>
<dbReference type="EMBL" id="CP158374">
    <property type="protein sequence ID" value="XBX82951.1"/>
    <property type="molecule type" value="Genomic_DNA"/>
</dbReference>
<organism evidence="3">
    <name type="scientific">Agromyces sp. G08B096</name>
    <dbReference type="NCBI Taxonomy" id="3156399"/>
    <lineage>
        <taxon>Bacteria</taxon>
        <taxon>Bacillati</taxon>
        <taxon>Actinomycetota</taxon>
        <taxon>Actinomycetes</taxon>
        <taxon>Micrococcales</taxon>
        <taxon>Microbacteriaceae</taxon>
        <taxon>Agromyces</taxon>
    </lineage>
</organism>
<proteinExistence type="inferred from homology"/>
<evidence type="ECO:0000256" key="1">
    <source>
        <dbReference type="ARBA" id="ARBA00005254"/>
    </source>
</evidence>